<sequence length="462" mass="51781">MKNHAQNLSFWMQSLPANMLEFPQPILQSEYDVAIVGAGFSGLWLAYYLKQAQPEWKIAIFEAKHIGYGASGRNGGWLSTNIPIVIGNLLKNPRWAKQDVVHLQRQIIDTIAEVANVCEREQIDCDLHQGGLMFIATSDAQASRLQDYHAEELAHGFLPHEIQWLGADAAKQHINIDIMQAATHYQYGARIHPAKLVLGLARKVIALGVDIFENTPVQNLSTHTVYLSHQAVKGQHIIACTEGYTDQLLQDGKVIPVNSSIIMTQVLPASFWERVGWQNNELLGDMAHVYMYAQKTADYRILFGGRGAPYQYGSRDAGDGELDHVTTAQLLQRLRELFPRQDFQVDTAWKGSLGVTRDWNASVTFDDKTGLGFIYGFGGNGVAPTHLAARTMTDRILGKHTALTTLPWNDYVCPTWEGEPWRWLGIQSMYQLLGLADQVENRLQLKKSVFFANTAYQICGLE</sequence>
<dbReference type="Pfam" id="PF01266">
    <property type="entry name" value="DAO"/>
    <property type="match status" value="1"/>
</dbReference>
<proteinExistence type="predicted"/>
<evidence type="ECO:0000256" key="1">
    <source>
        <dbReference type="ARBA" id="ARBA00023002"/>
    </source>
</evidence>
<reference evidence="3" key="2">
    <citation type="journal article" date="2022" name="Res Sq">
        <title>Evolution of multicellular longitudinally dividing oral cavity symbionts (Neisseriaceae).</title>
        <authorList>
            <person name="Nyongesa S."/>
            <person name="Weber P."/>
            <person name="Bernet E."/>
            <person name="Pullido F."/>
            <person name="Nieckarz M."/>
            <person name="Delaby M."/>
            <person name="Nieves C."/>
            <person name="Viehboeck T."/>
            <person name="Krause N."/>
            <person name="Rivera-Millot A."/>
            <person name="Nakamura A."/>
            <person name="Vischer N."/>
            <person name="VanNieuwenhze M."/>
            <person name="Brun Y."/>
            <person name="Cava F."/>
            <person name="Bulgheresi S."/>
            <person name="Veyrier F."/>
        </authorList>
    </citation>
    <scope>NUCLEOTIDE SEQUENCE</scope>
    <source>
        <strain evidence="3">SAG 1488-6</strain>
    </source>
</reference>
<reference evidence="3" key="1">
    <citation type="submission" date="2021-12" db="EMBL/GenBank/DDBJ databases">
        <authorList>
            <person name="Veyrier F.J."/>
        </authorList>
    </citation>
    <scope>NUCLEOTIDE SEQUENCE</scope>
    <source>
        <strain evidence="3">SAG 1488-6</strain>
    </source>
</reference>
<evidence type="ECO:0000313" key="4">
    <source>
        <dbReference type="Proteomes" id="UP000832034"/>
    </source>
</evidence>
<dbReference type="InterPro" id="IPR036188">
    <property type="entry name" value="FAD/NAD-bd_sf"/>
</dbReference>
<keyword evidence="4" id="KW-1185">Reference proteome</keyword>
<keyword evidence="1" id="KW-0560">Oxidoreductase</keyword>
<dbReference type="EMBL" id="CP091512">
    <property type="protein sequence ID" value="UOO92461.1"/>
    <property type="molecule type" value="Genomic_DNA"/>
</dbReference>
<name>A0ABY4E9M5_VITST</name>
<dbReference type="Gene3D" id="3.50.50.60">
    <property type="entry name" value="FAD/NAD(P)-binding domain"/>
    <property type="match status" value="1"/>
</dbReference>
<dbReference type="PANTHER" id="PTHR13847">
    <property type="entry name" value="SARCOSINE DEHYDROGENASE-RELATED"/>
    <property type="match status" value="1"/>
</dbReference>
<evidence type="ECO:0000313" key="3">
    <source>
        <dbReference type="EMBL" id="UOO92461.1"/>
    </source>
</evidence>
<gene>
    <name evidence="3" type="ORF">LVJ81_12805</name>
</gene>
<accession>A0ABY4E9M5</accession>
<dbReference type="Proteomes" id="UP000832034">
    <property type="component" value="Chromosome"/>
</dbReference>
<protein>
    <submittedName>
        <fullName evidence="3">FAD-binding oxidoreductase</fullName>
    </submittedName>
</protein>
<dbReference type="SUPFAM" id="SSF51905">
    <property type="entry name" value="FAD/NAD(P)-binding domain"/>
    <property type="match status" value="1"/>
</dbReference>
<dbReference type="PANTHER" id="PTHR13847:SF285">
    <property type="entry name" value="FAD DEPENDENT OXIDOREDUCTASE DOMAIN-CONTAINING PROTEIN"/>
    <property type="match status" value="1"/>
</dbReference>
<dbReference type="RefSeq" id="WP_026353594.1">
    <property type="nucleotide sequence ID" value="NZ_CP091512.1"/>
</dbReference>
<dbReference type="InterPro" id="IPR006076">
    <property type="entry name" value="FAD-dep_OxRdtase"/>
</dbReference>
<dbReference type="Gene3D" id="3.30.9.10">
    <property type="entry name" value="D-Amino Acid Oxidase, subunit A, domain 2"/>
    <property type="match status" value="1"/>
</dbReference>
<evidence type="ECO:0000259" key="2">
    <source>
        <dbReference type="Pfam" id="PF01266"/>
    </source>
</evidence>
<feature type="domain" description="FAD dependent oxidoreductase" evidence="2">
    <location>
        <begin position="32"/>
        <end position="395"/>
    </location>
</feature>
<organism evidence="3 4">
    <name type="scientific">Vitreoscilla stercoraria</name>
    <dbReference type="NCBI Taxonomy" id="61"/>
    <lineage>
        <taxon>Bacteria</taxon>
        <taxon>Pseudomonadati</taxon>
        <taxon>Pseudomonadota</taxon>
        <taxon>Betaproteobacteria</taxon>
        <taxon>Neisseriales</taxon>
        <taxon>Neisseriaceae</taxon>
        <taxon>Vitreoscilla</taxon>
    </lineage>
</organism>